<feature type="region of interest" description="Disordered" evidence="2">
    <location>
        <begin position="176"/>
        <end position="256"/>
    </location>
</feature>
<feature type="coiled-coil region" evidence="1">
    <location>
        <begin position="55"/>
        <end position="103"/>
    </location>
</feature>
<evidence type="ECO:0000256" key="2">
    <source>
        <dbReference type="SAM" id="MobiDB-lite"/>
    </source>
</evidence>
<reference evidence="3 4" key="1">
    <citation type="submission" date="2021-06" db="EMBL/GenBank/DDBJ databases">
        <authorList>
            <person name="Kallberg Y."/>
            <person name="Tangrot J."/>
            <person name="Rosling A."/>
        </authorList>
    </citation>
    <scope>NUCLEOTIDE SEQUENCE [LARGE SCALE GENOMIC DNA]</scope>
    <source>
        <strain evidence="3 4">120-4 pot B 10/14</strain>
    </source>
</reference>
<accession>A0ABN7XIA4</accession>
<organism evidence="3 4">
    <name type="scientific">Gigaspora margarita</name>
    <dbReference type="NCBI Taxonomy" id="4874"/>
    <lineage>
        <taxon>Eukaryota</taxon>
        <taxon>Fungi</taxon>
        <taxon>Fungi incertae sedis</taxon>
        <taxon>Mucoromycota</taxon>
        <taxon>Glomeromycotina</taxon>
        <taxon>Glomeromycetes</taxon>
        <taxon>Diversisporales</taxon>
        <taxon>Gigasporaceae</taxon>
        <taxon>Gigaspora</taxon>
    </lineage>
</organism>
<gene>
    <name evidence="3" type="ORF">GMARGA_LOCUS42720</name>
</gene>
<dbReference type="Proteomes" id="UP000789901">
    <property type="component" value="Unassembled WGS sequence"/>
</dbReference>
<feature type="compositionally biased region" description="Basic and acidic residues" evidence="2">
    <location>
        <begin position="233"/>
        <end position="256"/>
    </location>
</feature>
<keyword evidence="4" id="KW-1185">Reference proteome</keyword>
<comment type="caution">
    <text evidence="3">The sequence shown here is derived from an EMBL/GenBank/DDBJ whole genome shotgun (WGS) entry which is preliminary data.</text>
</comment>
<sequence length="256" mass="29271">MQDQRDKPKDLSEIDLLKQRIIDLETENAKIPELKKKLLKFDEIEAENKRLGQIIEENSRRDAEFKSRIEELEKSRTDTVSENAKLKTEVAKLRRDFEEIKSKGITIDSPEQLPEQIGLRCNDTPASDITNNTSNSDVCQELSSQYPASPIRTEAKSSEDKEVDVFHDSIFNERVRKEKKLRDQEVSSGGQDTSEELMSSHPPSTNNDVSRLPAEDSNPEAKLSYSGPVAEQCHYHDKSPEDKAIDEFLDSEYRET</sequence>
<evidence type="ECO:0000313" key="4">
    <source>
        <dbReference type="Proteomes" id="UP000789901"/>
    </source>
</evidence>
<proteinExistence type="predicted"/>
<feature type="non-terminal residue" evidence="3">
    <location>
        <position position="256"/>
    </location>
</feature>
<evidence type="ECO:0000256" key="1">
    <source>
        <dbReference type="SAM" id="Coils"/>
    </source>
</evidence>
<name>A0ABN7XIA4_GIGMA</name>
<evidence type="ECO:0000313" key="3">
    <source>
        <dbReference type="EMBL" id="CAG8853899.1"/>
    </source>
</evidence>
<feature type="compositionally biased region" description="Basic and acidic residues" evidence="2">
    <location>
        <begin position="176"/>
        <end position="185"/>
    </location>
</feature>
<protein>
    <submittedName>
        <fullName evidence="3">21980_t:CDS:1</fullName>
    </submittedName>
</protein>
<keyword evidence="1" id="KW-0175">Coiled coil</keyword>
<dbReference type="EMBL" id="CAJVQB010130569">
    <property type="protein sequence ID" value="CAG8853899.1"/>
    <property type="molecule type" value="Genomic_DNA"/>
</dbReference>